<feature type="domain" description="Enoyl reductase (ER)" evidence="7">
    <location>
        <begin position="13"/>
        <end position="328"/>
    </location>
</feature>
<dbReference type="GO" id="GO:0016491">
    <property type="term" value="F:oxidoreductase activity"/>
    <property type="evidence" value="ECO:0007669"/>
    <property type="project" value="InterPro"/>
</dbReference>
<protein>
    <submittedName>
        <fullName evidence="8">Zinc-dependent alcohol dehydrogenase family protein</fullName>
    </submittedName>
</protein>
<dbReference type="GO" id="GO:0003723">
    <property type="term" value="F:RNA binding"/>
    <property type="evidence" value="ECO:0007669"/>
    <property type="project" value="UniProtKB-KW"/>
</dbReference>
<dbReference type="InterPro" id="IPR051603">
    <property type="entry name" value="Zinc-ADH_QOR/CCCR"/>
</dbReference>
<dbReference type="CDD" id="cd08272">
    <property type="entry name" value="MDR6"/>
    <property type="match status" value="1"/>
</dbReference>
<keyword evidence="6" id="KW-0007">Acetylation</keyword>
<dbReference type="SUPFAM" id="SSF51735">
    <property type="entry name" value="NAD(P)-binding Rossmann-fold domains"/>
    <property type="match status" value="1"/>
</dbReference>
<dbReference type="InterPro" id="IPR013149">
    <property type="entry name" value="ADH-like_C"/>
</dbReference>
<dbReference type="PANTHER" id="PTHR44154:SF1">
    <property type="entry name" value="QUINONE OXIDOREDUCTASE"/>
    <property type="match status" value="1"/>
</dbReference>
<evidence type="ECO:0000256" key="6">
    <source>
        <dbReference type="ARBA" id="ARBA00022990"/>
    </source>
</evidence>
<dbReference type="Gene3D" id="3.40.50.720">
    <property type="entry name" value="NAD(P)-binding Rossmann-like Domain"/>
    <property type="match status" value="1"/>
</dbReference>
<dbReference type="InterPro" id="IPR013154">
    <property type="entry name" value="ADH-like_N"/>
</dbReference>
<evidence type="ECO:0000259" key="7">
    <source>
        <dbReference type="SMART" id="SM00829"/>
    </source>
</evidence>
<dbReference type="Proteomes" id="UP000676409">
    <property type="component" value="Chromosome"/>
</dbReference>
<keyword evidence="9" id="KW-1185">Reference proteome</keyword>
<name>A0A975IUP4_9CAUL</name>
<sequence length="331" mass="33970">MTAQASMRALFVDAPDAPFRSATVARPVPGHGQALVRIQASGINPLDLKIRAGAAAHARQPLPAVLGLDLAGVVEDVGPGVTGLKVGDEVYGMVGGVGGLQGTLAEFAAVDADLLARKPASLSMLQAAALPLVTVTAWEGLVERARVQPGQSVLVIGAAGGVGHVAVQIARSLGAEVYGVDRAARGEVLRGLGATPINADTDVQAYVAEHGGGRGFDVVYDTVGGAGLDAAFRAVKARGHVVSSLGWGTHALAPLSFKSASYSGVFTLDPLLTGEGRARQGDILRRAARLADEGRLTPRLDPRRFTLESVAEAYDAIGRRTAEGKLVVSID</sequence>
<dbReference type="GO" id="GO:0008270">
    <property type="term" value="F:zinc ion binding"/>
    <property type="evidence" value="ECO:0007669"/>
    <property type="project" value="InterPro"/>
</dbReference>
<keyword evidence="4" id="KW-0521">NADP</keyword>
<evidence type="ECO:0000256" key="1">
    <source>
        <dbReference type="ARBA" id="ARBA00004496"/>
    </source>
</evidence>
<keyword evidence="5" id="KW-0694">RNA-binding</keyword>
<evidence type="ECO:0000313" key="8">
    <source>
        <dbReference type="EMBL" id="QUD86461.1"/>
    </source>
</evidence>
<dbReference type="InterPro" id="IPR011032">
    <property type="entry name" value="GroES-like_sf"/>
</dbReference>
<comment type="subunit">
    <text evidence="2">Homotetramer.</text>
</comment>
<accession>A0A975IUP4</accession>
<dbReference type="KEGG" id="caul:KCG34_15330"/>
<dbReference type="Pfam" id="PF08240">
    <property type="entry name" value="ADH_N"/>
    <property type="match status" value="1"/>
</dbReference>
<dbReference type="InterPro" id="IPR020843">
    <property type="entry name" value="ER"/>
</dbReference>
<evidence type="ECO:0000256" key="3">
    <source>
        <dbReference type="ARBA" id="ARBA00022490"/>
    </source>
</evidence>
<proteinExistence type="predicted"/>
<dbReference type="InterPro" id="IPR036291">
    <property type="entry name" value="NAD(P)-bd_dom_sf"/>
</dbReference>
<evidence type="ECO:0000256" key="4">
    <source>
        <dbReference type="ARBA" id="ARBA00022857"/>
    </source>
</evidence>
<dbReference type="RefSeq" id="WP_211936513.1">
    <property type="nucleotide sequence ID" value="NZ_CP073078.1"/>
</dbReference>
<dbReference type="InterPro" id="IPR002364">
    <property type="entry name" value="Quin_OxRdtase/zeta-crystal_CS"/>
</dbReference>
<gene>
    <name evidence="8" type="ORF">KCG34_15330</name>
</gene>
<dbReference type="Gene3D" id="3.90.180.10">
    <property type="entry name" value="Medium-chain alcohol dehydrogenases, catalytic domain"/>
    <property type="match status" value="1"/>
</dbReference>
<evidence type="ECO:0000313" key="9">
    <source>
        <dbReference type="Proteomes" id="UP000676409"/>
    </source>
</evidence>
<dbReference type="EMBL" id="CP073078">
    <property type="protein sequence ID" value="QUD86461.1"/>
    <property type="molecule type" value="Genomic_DNA"/>
</dbReference>
<dbReference type="SMART" id="SM00829">
    <property type="entry name" value="PKS_ER"/>
    <property type="match status" value="1"/>
</dbReference>
<dbReference type="SUPFAM" id="SSF50129">
    <property type="entry name" value="GroES-like"/>
    <property type="match status" value="1"/>
</dbReference>
<dbReference type="PANTHER" id="PTHR44154">
    <property type="entry name" value="QUINONE OXIDOREDUCTASE"/>
    <property type="match status" value="1"/>
</dbReference>
<evidence type="ECO:0000256" key="5">
    <source>
        <dbReference type="ARBA" id="ARBA00022884"/>
    </source>
</evidence>
<dbReference type="Pfam" id="PF00107">
    <property type="entry name" value="ADH_zinc_N"/>
    <property type="match status" value="1"/>
</dbReference>
<reference evidence="8" key="1">
    <citation type="submission" date="2021-04" db="EMBL/GenBank/DDBJ databases">
        <title>The complete genome sequence of Caulobacter sp. S6.</title>
        <authorList>
            <person name="Tang Y."/>
            <person name="Ouyang W."/>
            <person name="Liu Q."/>
            <person name="Huang B."/>
            <person name="Guo Z."/>
            <person name="Lei P."/>
        </authorList>
    </citation>
    <scope>NUCLEOTIDE SEQUENCE</scope>
    <source>
        <strain evidence="8">S6</strain>
    </source>
</reference>
<evidence type="ECO:0000256" key="2">
    <source>
        <dbReference type="ARBA" id="ARBA00011881"/>
    </source>
</evidence>
<organism evidence="8 9">
    <name type="scientific">Phenylobacterium montanum</name>
    <dbReference type="NCBI Taxonomy" id="2823693"/>
    <lineage>
        <taxon>Bacteria</taxon>
        <taxon>Pseudomonadati</taxon>
        <taxon>Pseudomonadota</taxon>
        <taxon>Alphaproteobacteria</taxon>
        <taxon>Caulobacterales</taxon>
        <taxon>Caulobacteraceae</taxon>
        <taxon>Phenylobacterium</taxon>
    </lineage>
</organism>
<keyword evidence="3" id="KW-0963">Cytoplasm</keyword>
<comment type="subcellular location">
    <subcellularLocation>
        <location evidence="1">Cytoplasm</location>
    </subcellularLocation>
</comment>
<dbReference type="AlphaFoldDB" id="A0A975IUP4"/>
<dbReference type="GO" id="GO:0005737">
    <property type="term" value="C:cytoplasm"/>
    <property type="evidence" value="ECO:0007669"/>
    <property type="project" value="UniProtKB-SubCell"/>
</dbReference>
<dbReference type="PROSITE" id="PS01162">
    <property type="entry name" value="QOR_ZETA_CRYSTAL"/>
    <property type="match status" value="1"/>
</dbReference>